<gene>
    <name evidence="10" type="ORF">ALT_7460</name>
</gene>
<dbReference type="PANTHER" id="PTHR42776">
    <property type="entry name" value="SERINE PEPTIDASE S9 FAMILY MEMBER"/>
    <property type="match status" value="1"/>
</dbReference>
<proteinExistence type="inferred from homology"/>
<evidence type="ECO:0000256" key="2">
    <source>
        <dbReference type="ARBA" id="ARBA00010040"/>
    </source>
</evidence>
<evidence type="ECO:0000256" key="5">
    <source>
        <dbReference type="ARBA" id="ARBA00022801"/>
    </source>
</evidence>
<comment type="similarity">
    <text evidence="1">Belongs to the carotenoid oxygenase family.</text>
</comment>
<evidence type="ECO:0000313" key="10">
    <source>
        <dbReference type="EMBL" id="GAQ10139.1"/>
    </source>
</evidence>
<evidence type="ECO:0000259" key="9">
    <source>
        <dbReference type="Pfam" id="PF00326"/>
    </source>
</evidence>
<evidence type="ECO:0000256" key="8">
    <source>
        <dbReference type="PIRSR" id="PIRSR604294-1"/>
    </source>
</evidence>
<dbReference type="PANTHER" id="PTHR42776:SF13">
    <property type="entry name" value="DIPEPTIDYL-PEPTIDASE 5"/>
    <property type="match status" value="1"/>
</dbReference>
<accession>A0AAN4PQ49</accession>
<dbReference type="InterPro" id="IPR004294">
    <property type="entry name" value="Carotenoid_Oase"/>
</dbReference>
<keyword evidence="5" id="KW-0378">Hydrolase</keyword>
<reference evidence="10 11" key="1">
    <citation type="submission" date="2015-11" db="EMBL/GenBank/DDBJ databases">
        <title>Aspergillus lentulus strain IFM 54703T.</title>
        <authorList>
            <person name="Kusuya Y."/>
            <person name="Sakai K."/>
            <person name="Kamei K."/>
            <person name="Takahashi H."/>
            <person name="Yaguchi T."/>
        </authorList>
    </citation>
    <scope>NUCLEOTIDE SEQUENCE [LARGE SCALE GENOMIC DNA]</scope>
    <source>
        <strain evidence="10 11">IFM 54703</strain>
    </source>
</reference>
<name>A0AAN4PQ49_ASPLE</name>
<feature type="domain" description="Peptidase S9 prolyl oligopeptidase catalytic" evidence="9">
    <location>
        <begin position="498"/>
        <end position="609"/>
    </location>
</feature>
<evidence type="ECO:0000256" key="1">
    <source>
        <dbReference type="ARBA" id="ARBA00006787"/>
    </source>
</evidence>
<dbReference type="InterPro" id="IPR001375">
    <property type="entry name" value="Peptidase_S9_cat"/>
</dbReference>
<comment type="similarity">
    <text evidence="2">Belongs to the peptidase S9C family.</text>
</comment>
<keyword evidence="6 8" id="KW-0408">Iron</keyword>
<comment type="caution">
    <text evidence="10">The sequence shown here is derived from an EMBL/GenBank/DDBJ whole genome shotgun (WGS) entry which is preliminary data.</text>
</comment>
<evidence type="ECO:0000313" key="11">
    <source>
        <dbReference type="Proteomes" id="UP000051487"/>
    </source>
</evidence>
<evidence type="ECO:0000256" key="3">
    <source>
        <dbReference type="ARBA" id="ARBA00022723"/>
    </source>
</evidence>
<organism evidence="10 11">
    <name type="scientific">Aspergillus lentulus</name>
    <dbReference type="NCBI Taxonomy" id="293939"/>
    <lineage>
        <taxon>Eukaryota</taxon>
        <taxon>Fungi</taxon>
        <taxon>Dikarya</taxon>
        <taxon>Ascomycota</taxon>
        <taxon>Pezizomycotina</taxon>
        <taxon>Eurotiomycetes</taxon>
        <taxon>Eurotiomycetidae</taxon>
        <taxon>Eurotiales</taxon>
        <taxon>Aspergillaceae</taxon>
        <taxon>Aspergillus</taxon>
        <taxon>Aspergillus subgen. Fumigati</taxon>
    </lineage>
</organism>
<dbReference type="InterPro" id="IPR029058">
    <property type="entry name" value="AB_hydrolase_fold"/>
</dbReference>
<dbReference type="Gene3D" id="3.40.50.1820">
    <property type="entry name" value="alpha/beta hydrolase"/>
    <property type="match status" value="1"/>
</dbReference>
<dbReference type="SUPFAM" id="SSF53474">
    <property type="entry name" value="alpha/beta-Hydrolases"/>
    <property type="match status" value="1"/>
</dbReference>
<dbReference type="GO" id="GO:0046872">
    <property type="term" value="F:metal ion binding"/>
    <property type="evidence" value="ECO:0007669"/>
    <property type="project" value="UniProtKB-KW"/>
</dbReference>
<dbReference type="SUPFAM" id="SSF82171">
    <property type="entry name" value="DPP6 N-terminal domain-like"/>
    <property type="match status" value="1"/>
</dbReference>
<keyword evidence="4" id="KW-0732">Signal</keyword>
<evidence type="ECO:0000256" key="7">
    <source>
        <dbReference type="ARBA" id="ARBA00032829"/>
    </source>
</evidence>
<feature type="binding site" evidence="8">
    <location>
        <position position="701"/>
    </location>
    <ligand>
        <name>Fe cation</name>
        <dbReference type="ChEBI" id="CHEBI:24875"/>
        <note>catalytic</note>
    </ligand>
</feature>
<dbReference type="GO" id="GO:0016702">
    <property type="term" value="F:oxidoreductase activity, acting on single donors with incorporation of molecular oxygen, incorporation of two atoms of oxygen"/>
    <property type="evidence" value="ECO:0007669"/>
    <property type="project" value="InterPro"/>
</dbReference>
<dbReference type="GO" id="GO:0004252">
    <property type="term" value="F:serine-type endopeptidase activity"/>
    <property type="evidence" value="ECO:0007669"/>
    <property type="project" value="TreeGrafter"/>
</dbReference>
<dbReference type="Pfam" id="PF00326">
    <property type="entry name" value="Peptidase_S9"/>
    <property type="match status" value="1"/>
</dbReference>
<dbReference type="EMBL" id="BCLY01000013">
    <property type="protein sequence ID" value="GAQ10139.1"/>
    <property type="molecule type" value="Genomic_DNA"/>
</dbReference>
<dbReference type="AlphaFoldDB" id="A0AAN4PQ49"/>
<feature type="binding site" evidence="8">
    <location>
        <position position="766"/>
    </location>
    <ligand>
        <name>Fe cation</name>
        <dbReference type="ChEBI" id="CHEBI:24875"/>
        <note>catalytic</note>
    </ligand>
</feature>
<comment type="cofactor">
    <cofactor evidence="8">
        <name>Fe(2+)</name>
        <dbReference type="ChEBI" id="CHEBI:29033"/>
    </cofactor>
    <text evidence="8">Binds 1 Fe(2+) ion per subunit.</text>
</comment>
<keyword evidence="3 8" id="KW-0479">Metal-binding</keyword>
<sequence length="924" mass="103975">MITMRLISETLLEAPRRSNPIPNAAGTLAVYTQSTYSFRSQTEKKEIRVVNLSTGRSWCVTENPNARSPQWVSKSDQIIWLEWLESGNTDLMVDDAKGTITEIYKAGTVPGQAFDLKVTGQLPFREDNDNELAFAISGRANPDGSLVNPRQIAESTGHSTGRFYSTLPVRDECSYASELRNSIWYGYLRRGPEAGSRYSISGISNLMIFAGLEGLESPMSPLGGEESSREFEICPFAVVFITRDKEVNNATHTACSCYVQPVERWDQQNRDPIYPARRYRGLGGAISLVTVDKSDENRPIAFISQKRDGHTADKYRIMYIPLALFENVYEIFASADGNGLWDLSPCAISFGNNGTLLIQAEQNGRMMLYHLGLRDFERLRPAALSLVDPWGFGSITHVTPVRSDSSKILITQSSLVETPTWNIFNLAAPTESPKVLSASRPMDLGLSKAQVNSIWFDSSGNRRIHAWVIKPSKFDPQQRYPLAFFIHGGPHSAWNNQWSVQWNLALFAEHGFVIVAPNPAGSSGFGQAFKDSSQYSWGGLPYTDLERCFEYLQQKESLQYIDTARSVAVGIGYGGYMVNWIQGHELGRKFKALVTHDGIFSMTSQLASNRQHFINEIGGPIWETPGTGAGEAESAVHSGVLVPVVCGGVGTSVGSGALVAFEIRLGEVLWEQVCMEWLGWSHRDRWRLMSIIRWMVVAMIHDFAVTENWVVFPIIPQVCDIERMKPGGEHWQWSPGTPLYLGVLPRHGAKSTDVKWFHYKNCFPGHTSNAYEDESENVIIDLGLSDKNVFFWWLDAQGNAPESSIHSQLVRFTIDPRSEDLQLGEPRVFQGDNSEFYRIDDRFATRPYRHCFFDMMDTKLGTDFQRIAPKLGGGYPLYNSLAHYDIVTGNTEVIFLGKRIWCRSLFLSRASMPRSRVMDTYWRW</sequence>
<protein>
    <recommendedName>
        <fullName evidence="7">Dipeptidyl-peptidase V</fullName>
    </recommendedName>
</protein>
<evidence type="ECO:0000256" key="4">
    <source>
        <dbReference type="ARBA" id="ARBA00022729"/>
    </source>
</evidence>
<dbReference type="GO" id="GO:0006508">
    <property type="term" value="P:proteolysis"/>
    <property type="evidence" value="ECO:0007669"/>
    <property type="project" value="InterPro"/>
</dbReference>
<dbReference type="Pfam" id="PF03055">
    <property type="entry name" value="RPE65"/>
    <property type="match status" value="1"/>
</dbReference>
<dbReference type="Proteomes" id="UP000051487">
    <property type="component" value="Unassembled WGS sequence"/>
</dbReference>
<evidence type="ECO:0000256" key="6">
    <source>
        <dbReference type="ARBA" id="ARBA00023004"/>
    </source>
</evidence>